<evidence type="ECO:0000259" key="8">
    <source>
        <dbReference type="PROSITE" id="PS50089"/>
    </source>
</evidence>
<dbReference type="GO" id="GO:0000209">
    <property type="term" value="P:protein polyubiquitination"/>
    <property type="evidence" value="ECO:0007669"/>
    <property type="project" value="TreeGrafter"/>
</dbReference>
<evidence type="ECO:0000256" key="4">
    <source>
        <dbReference type="ARBA" id="ARBA00023015"/>
    </source>
</evidence>
<dbReference type="PANTHER" id="PTHR46077">
    <property type="entry name" value="E3 UBIQUITIN-PROTEIN LIGASE TOPORS"/>
    <property type="match status" value="1"/>
</dbReference>
<evidence type="ECO:0000256" key="6">
    <source>
        <dbReference type="PROSITE-ProRule" id="PRU00175"/>
    </source>
</evidence>
<keyword evidence="3" id="KW-0808">Transferase</keyword>
<keyword evidence="6" id="KW-0863">Zinc-finger</keyword>
<evidence type="ECO:0000256" key="7">
    <source>
        <dbReference type="SAM" id="MobiDB-lite"/>
    </source>
</evidence>
<gene>
    <name evidence="9" type="ORF">LTR36_007709</name>
</gene>
<evidence type="ECO:0000256" key="2">
    <source>
        <dbReference type="ARBA" id="ARBA00012483"/>
    </source>
</evidence>
<protein>
    <recommendedName>
        <fullName evidence="2">RING-type E3 ubiquitin transferase</fullName>
        <ecNumber evidence="2">2.3.2.27</ecNumber>
    </recommendedName>
</protein>
<keyword evidence="5" id="KW-0804">Transcription</keyword>
<accession>A0AAV9JUL3</accession>
<dbReference type="Gene3D" id="3.30.40.10">
    <property type="entry name" value="Zinc/RING finger domain, C3HC4 (zinc finger)"/>
    <property type="match status" value="1"/>
</dbReference>
<dbReference type="SUPFAM" id="SSF57850">
    <property type="entry name" value="RING/U-box"/>
    <property type="match status" value="1"/>
</dbReference>
<keyword evidence="6" id="KW-0479">Metal-binding</keyword>
<dbReference type="SMART" id="SM00184">
    <property type="entry name" value="RING"/>
    <property type="match status" value="1"/>
</dbReference>
<proteinExistence type="predicted"/>
<dbReference type="InterPro" id="IPR013083">
    <property type="entry name" value="Znf_RING/FYVE/PHD"/>
</dbReference>
<dbReference type="GO" id="GO:0061630">
    <property type="term" value="F:ubiquitin protein ligase activity"/>
    <property type="evidence" value="ECO:0007669"/>
    <property type="project" value="UniProtKB-EC"/>
</dbReference>
<organism evidence="9 10">
    <name type="scientific">Oleoguttula mirabilis</name>
    <dbReference type="NCBI Taxonomy" id="1507867"/>
    <lineage>
        <taxon>Eukaryota</taxon>
        <taxon>Fungi</taxon>
        <taxon>Dikarya</taxon>
        <taxon>Ascomycota</taxon>
        <taxon>Pezizomycotina</taxon>
        <taxon>Dothideomycetes</taxon>
        <taxon>Dothideomycetidae</taxon>
        <taxon>Mycosphaerellales</taxon>
        <taxon>Teratosphaeriaceae</taxon>
        <taxon>Oleoguttula</taxon>
    </lineage>
</organism>
<dbReference type="PANTHER" id="PTHR46077:SF1">
    <property type="entry name" value="TOP1 BINDING ARGININE_SERINE RICH PROTEIN, E3 UBIQUITIN LIGASE"/>
    <property type="match status" value="1"/>
</dbReference>
<feature type="compositionally biased region" description="Basic and acidic residues" evidence="7">
    <location>
        <begin position="119"/>
        <end position="135"/>
    </location>
</feature>
<evidence type="ECO:0000313" key="9">
    <source>
        <dbReference type="EMBL" id="KAK4549250.1"/>
    </source>
</evidence>
<keyword evidence="4" id="KW-0805">Transcription regulation</keyword>
<dbReference type="Proteomes" id="UP001324427">
    <property type="component" value="Unassembled WGS sequence"/>
</dbReference>
<keyword evidence="6" id="KW-0862">Zinc</keyword>
<sequence length="292" mass="33286">MDGDARADSDTQLVIGDELRFKGAATRARDHGQAKDTTPEACTICLEPITERAVAVQCNHLTFDFLCLASWLQERATCPLCKATVSEVQYDWRSPDDFKTYRVPQPELVKANSQSSGLADDRRRRGDRRQVERRTPIAEQARLAREDPALDQRRHVYRNRLYSLHVGANRISQHHDFTPESFTASPALQSRARAFLRRELQVFSFLDTAAAPRGGNRNYLVEYVVFVLKTNESKGANGHAEELLADFLEKENARLLLHELEAWLRSPYARLADWDRNVQYLDADRVAKSDDG</sequence>
<dbReference type="EMBL" id="JAVFHQ010000005">
    <property type="protein sequence ID" value="KAK4549250.1"/>
    <property type="molecule type" value="Genomic_DNA"/>
</dbReference>
<dbReference type="GO" id="GO:0008270">
    <property type="term" value="F:zinc ion binding"/>
    <property type="evidence" value="ECO:0007669"/>
    <property type="project" value="UniProtKB-KW"/>
</dbReference>
<evidence type="ECO:0000313" key="10">
    <source>
        <dbReference type="Proteomes" id="UP001324427"/>
    </source>
</evidence>
<dbReference type="Pfam" id="PF13639">
    <property type="entry name" value="zf-RING_2"/>
    <property type="match status" value="1"/>
</dbReference>
<evidence type="ECO:0000256" key="3">
    <source>
        <dbReference type="ARBA" id="ARBA00022679"/>
    </source>
</evidence>
<dbReference type="AlphaFoldDB" id="A0AAV9JUL3"/>
<dbReference type="PROSITE" id="PS50089">
    <property type="entry name" value="ZF_RING_2"/>
    <property type="match status" value="1"/>
</dbReference>
<dbReference type="GO" id="GO:0006513">
    <property type="term" value="P:protein monoubiquitination"/>
    <property type="evidence" value="ECO:0007669"/>
    <property type="project" value="TreeGrafter"/>
</dbReference>
<dbReference type="InterPro" id="IPR001841">
    <property type="entry name" value="Znf_RING"/>
</dbReference>
<keyword evidence="10" id="KW-1185">Reference proteome</keyword>
<evidence type="ECO:0000256" key="1">
    <source>
        <dbReference type="ARBA" id="ARBA00000900"/>
    </source>
</evidence>
<reference evidence="9 10" key="1">
    <citation type="submission" date="2021-11" db="EMBL/GenBank/DDBJ databases">
        <title>Black yeast isolated from Biological Soil Crust.</title>
        <authorList>
            <person name="Kurbessoian T."/>
        </authorList>
    </citation>
    <scope>NUCLEOTIDE SEQUENCE [LARGE SCALE GENOMIC DNA]</scope>
    <source>
        <strain evidence="9 10">CCFEE 5522</strain>
    </source>
</reference>
<feature type="domain" description="RING-type" evidence="8">
    <location>
        <begin position="42"/>
        <end position="82"/>
    </location>
</feature>
<comment type="caution">
    <text evidence="9">The sequence shown here is derived from an EMBL/GenBank/DDBJ whole genome shotgun (WGS) entry which is preliminary data.</text>
</comment>
<comment type="catalytic activity">
    <reaction evidence="1">
        <text>S-ubiquitinyl-[E2 ubiquitin-conjugating enzyme]-L-cysteine + [acceptor protein]-L-lysine = [E2 ubiquitin-conjugating enzyme]-L-cysteine + N(6)-ubiquitinyl-[acceptor protein]-L-lysine.</text>
        <dbReference type="EC" id="2.3.2.27"/>
    </reaction>
</comment>
<name>A0AAV9JUL3_9PEZI</name>
<evidence type="ECO:0000256" key="5">
    <source>
        <dbReference type="ARBA" id="ARBA00023163"/>
    </source>
</evidence>
<feature type="region of interest" description="Disordered" evidence="7">
    <location>
        <begin position="109"/>
        <end position="135"/>
    </location>
</feature>
<dbReference type="EC" id="2.3.2.27" evidence="2"/>